<name>A0A392QI64_9FABA</name>
<organism evidence="1 2">
    <name type="scientific">Trifolium medium</name>
    <dbReference type="NCBI Taxonomy" id="97028"/>
    <lineage>
        <taxon>Eukaryota</taxon>
        <taxon>Viridiplantae</taxon>
        <taxon>Streptophyta</taxon>
        <taxon>Embryophyta</taxon>
        <taxon>Tracheophyta</taxon>
        <taxon>Spermatophyta</taxon>
        <taxon>Magnoliopsida</taxon>
        <taxon>eudicotyledons</taxon>
        <taxon>Gunneridae</taxon>
        <taxon>Pentapetalae</taxon>
        <taxon>rosids</taxon>
        <taxon>fabids</taxon>
        <taxon>Fabales</taxon>
        <taxon>Fabaceae</taxon>
        <taxon>Papilionoideae</taxon>
        <taxon>50 kb inversion clade</taxon>
        <taxon>NPAAA clade</taxon>
        <taxon>Hologalegina</taxon>
        <taxon>IRL clade</taxon>
        <taxon>Trifolieae</taxon>
        <taxon>Trifolium</taxon>
    </lineage>
</organism>
<protein>
    <submittedName>
        <fullName evidence="1">Uncharacterized protein</fullName>
    </submittedName>
</protein>
<evidence type="ECO:0000313" key="2">
    <source>
        <dbReference type="Proteomes" id="UP000265520"/>
    </source>
</evidence>
<comment type="caution">
    <text evidence="1">The sequence shown here is derived from an EMBL/GenBank/DDBJ whole genome shotgun (WGS) entry which is preliminary data.</text>
</comment>
<reference evidence="1 2" key="1">
    <citation type="journal article" date="2018" name="Front. Plant Sci.">
        <title>Red Clover (Trifolium pratense) and Zigzag Clover (T. medium) - A Picture of Genomic Similarities and Differences.</title>
        <authorList>
            <person name="Dluhosova J."/>
            <person name="Istvanek J."/>
            <person name="Nedelnik J."/>
            <person name="Repkova J."/>
        </authorList>
    </citation>
    <scope>NUCLEOTIDE SEQUENCE [LARGE SCALE GENOMIC DNA]</scope>
    <source>
        <strain evidence="2">cv. 10/8</strain>
        <tissue evidence="1">Leaf</tissue>
    </source>
</reference>
<proteinExistence type="predicted"/>
<feature type="non-terminal residue" evidence="1">
    <location>
        <position position="1"/>
    </location>
</feature>
<evidence type="ECO:0000313" key="1">
    <source>
        <dbReference type="EMBL" id="MCI23236.1"/>
    </source>
</evidence>
<dbReference type="AlphaFoldDB" id="A0A392QI64"/>
<sequence>KTVKIGACDGTTANGSGVDGSAGLSQGGLGGGLSLLFVKRNPYPGTSPTLVIWAHPIRI</sequence>
<dbReference type="EMBL" id="LXQA010134884">
    <property type="protein sequence ID" value="MCI23236.1"/>
    <property type="molecule type" value="Genomic_DNA"/>
</dbReference>
<accession>A0A392QI64</accession>
<keyword evidence="2" id="KW-1185">Reference proteome</keyword>
<dbReference type="Proteomes" id="UP000265520">
    <property type="component" value="Unassembled WGS sequence"/>
</dbReference>